<evidence type="ECO:0000259" key="2">
    <source>
        <dbReference type="Pfam" id="PF16344"/>
    </source>
</evidence>
<accession>A0ABY6J4H3</accession>
<dbReference type="Pfam" id="PF04773">
    <property type="entry name" value="FecR"/>
    <property type="match status" value="1"/>
</dbReference>
<reference evidence="3" key="1">
    <citation type="submission" date="2022-10" db="EMBL/GenBank/DDBJ databases">
        <title>Chitinophaga sp. nov., isolated from soil.</title>
        <authorList>
            <person name="Jeon C.O."/>
        </authorList>
    </citation>
    <scope>NUCLEOTIDE SEQUENCE</scope>
    <source>
        <strain evidence="3">R8</strain>
    </source>
</reference>
<keyword evidence="4" id="KW-1185">Reference proteome</keyword>
<evidence type="ECO:0000313" key="3">
    <source>
        <dbReference type="EMBL" id="UYQ94527.1"/>
    </source>
</evidence>
<organism evidence="3 4">
    <name type="scientific">Chitinophaga horti</name>
    <dbReference type="NCBI Taxonomy" id="2920382"/>
    <lineage>
        <taxon>Bacteria</taxon>
        <taxon>Pseudomonadati</taxon>
        <taxon>Bacteroidota</taxon>
        <taxon>Chitinophagia</taxon>
        <taxon>Chitinophagales</taxon>
        <taxon>Chitinophagaceae</taxon>
        <taxon>Chitinophaga</taxon>
    </lineage>
</organism>
<dbReference type="Gene3D" id="3.55.50.30">
    <property type="match status" value="1"/>
</dbReference>
<dbReference type="EMBL" id="CP107006">
    <property type="protein sequence ID" value="UYQ94527.1"/>
    <property type="molecule type" value="Genomic_DNA"/>
</dbReference>
<evidence type="ECO:0000313" key="4">
    <source>
        <dbReference type="Proteomes" id="UP001162741"/>
    </source>
</evidence>
<protein>
    <submittedName>
        <fullName evidence="3">FecR domain-containing protein</fullName>
    </submittedName>
</protein>
<dbReference type="Proteomes" id="UP001162741">
    <property type="component" value="Chromosome"/>
</dbReference>
<feature type="domain" description="FecR protein" evidence="1">
    <location>
        <begin position="2"/>
        <end position="94"/>
    </location>
</feature>
<dbReference type="Gene3D" id="2.60.120.1440">
    <property type="match status" value="1"/>
</dbReference>
<dbReference type="InterPro" id="IPR012373">
    <property type="entry name" value="Ferrdict_sens_TM"/>
</dbReference>
<sequence>MSTPRGGQFRATLPDGSKVWLNAASSITYPTAFGDKERRVQVKGEVYIEVAENAQLPFFLNASPVEIAVLGTAFNVSAYEDETHITTTLVSGSIAVNAGGRATPVKPGQQAAYANDVFQLNEQADVEQATAWKKGVFYFKDAGLDVVLRELARWYDVQVVYEGVVPRRSFRGEIGRDLSLQQVLKGLGDMGVKFRIEDGRRLVVTP</sequence>
<proteinExistence type="predicted"/>
<dbReference type="InterPro" id="IPR032508">
    <property type="entry name" value="FecR_C"/>
</dbReference>
<dbReference type="PANTHER" id="PTHR30273">
    <property type="entry name" value="PERIPLASMIC SIGNAL SENSOR AND SIGMA FACTOR ACTIVATOR FECR-RELATED"/>
    <property type="match status" value="1"/>
</dbReference>
<name>A0ABY6J4H3_9BACT</name>
<evidence type="ECO:0000259" key="1">
    <source>
        <dbReference type="Pfam" id="PF04773"/>
    </source>
</evidence>
<gene>
    <name evidence="3" type="ORF">MKQ68_05410</name>
</gene>
<dbReference type="PANTHER" id="PTHR30273:SF2">
    <property type="entry name" value="PROTEIN FECR"/>
    <property type="match status" value="1"/>
</dbReference>
<feature type="domain" description="Protein FecR C-terminal" evidence="2">
    <location>
        <begin position="137"/>
        <end position="200"/>
    </location>
</feature>
<dbReference type="Pfam" id="PF16344">
    <property type="entry name" value="FecR_C"/>
    <property type="match status" value="1"/>
</dbReference>
<dbReference type="InterPro" id="IPR006860">
    <property type="entry name" value="FecR"/>
</dbReference>
<dbReference type="RefSeq" id="WP_244845502.1">
    <property type="nucleotide sequence ID" value="NZ_CP107006.1"/>
</dbReference>